<feature type="compositionally biased region" description="Low complexity" evidence="5">
    <location>
        <begin position="1"/>
        <end position="10"/>
    </location>
</feature>
<dbReference type="PANTHER" id="PTHR10903:SF184">
    <property type="entry name" value="GTP-BINDING PROTEIN A"/>
    <property type="match status" value="1"/>
</dbReference>
<evidence type="ECO:0000256" key="3">
    <source>
        <dbReference type="ARBA" id="ARBA00023134"/>
    </source>
</evidence>
<accession>A0AAN9BLP4</accession>
<dbReference type="FunFam" id="3.40.50.300:FF:000840">
    <property type="entry name" value="Immune-associated nucleotide-binding protein 9"/>
    <property type="match status" value="1"/>
</dbReference>
<comment type="caution">
    <text evidence="7">The sequence shown here is derived from an EMBL/GenBank/DDBJ whole genome shotgun (WGS) entry which is preliminary data.</text>
</comment>
<proteinExistence type="inferred from homology"/>
<dbReference type="EMBL" id="JBAMIC010000004">
    <property type="protein sequence ID" value="KAK7107518.1"/>
    <property type="molecule type" value="Genomic_DNA"/>
</dbReference>
<feature type="compositionally biased region" description="Basic and acidic residues" evidence="5">
    <location>
        <begin position="48"/>
        <end position="61"/>
    </location>
</feature>
<dbReference type="AlphaFoldDB" id="A0AAN9BLP4"/>
<organism evidence="7 8">
    <name type="scientific">Littorina saxatilis</name>
    <dbReference type="NCBI Taxonomy" id="31220"/>
    <lineage>
        <taxon>Eukaryota</taxon>
        <taxon>Metazoa</taxon>
        <taxon>Spiralia</taxon>
        <taxon>Lophotrochozoa</taxon>
        <taxon>Mollusca</taxon>
        <taxon>Gastropoda</taxon>
        <taxon>Caenogastropoda</taxon>
        <taxon>Littorinimorpha</taxon>
        <taxon>Littorinoidea</taxon>
        <taxon>Littorinidae</taxon>
        <taxon>Littorina</taxon>
    </lineage>
</organism>
<dbReference type="SUPFAM" id="SSF52540">
    <property type="entry name" value="P-loop containing nucleoside triphosphate hydrolases"/>
    <property type="match status" value="2"/>
</dbReference>
<feature type="domain" description="AIG1-type G" evidence="6">
    <location>
        <begin position="284"/>
        <end position="491"/>
    </location>
</feature>
<dbReference type="PANTHER" id="PTHR10903">
    <property type="entry name" value="GTPASE, IMAP FAMILY MEMBER-RELATED"/>
    <property type="match status" value="1"/>
</dbReference>
<comment type="similarity">
    <text evidence="1">Belongs to the TRAFAC class TrmE-Era-EngA-EngB-Septin-like GTPase superfamily. AIG1/Toc34/Toc159-like paraseptin GTPase family. IAN subfamily.</text>
</comment>
<evidence type="ECO:0000256" key="4">
    <source>
        <dbReference type="SAM" id="Coils"/>
    </source>
</evidence>
<sequence>MNSSSPSRSPQGPPPRGHENAQKASNRRSSDSAVPQGPSYAPKGRRGPGAERRGSWQDQRHAGSGRQAAQQDAELQIVLIGKTGNGKSSTGNAILAPPTPPFKVSMGILSATEHTQLAEFHMFHGTMKLKVQVVDFPDVTCDMTDEAVRKEVQLCTTLTFPYSSAICLVVRADVRFTPEEYATYRKTRELLGERMFNNMVVVFTMGDKLPPADRNNFQEQLQRANKELKQVLEDAKGRYVMLSNLAEGVLENQRVVNDDRHIGVASLLDIVIDLHNANVNSYGAKSLRVVLLGSSGSGKSATGNSILCTKPEFKVHTGLATGTKSCGKATASSRGFDLEIVDTPGISPKDGDRHGLSKDVQKWFSKLDPGPDVVLLVAKANERFKDEDYKAFQGFQRVIGDDFNKHVIIIFTGGDELTKKRTTIDDDIKSAPALLQNLLTAAKNRYMVFDNKTTSATKTLLQRNRLLQEIATLKEKNKGQPLQMSKKIATEKNYDTTTEESPVRVQPAQQSHGHSWRCVVI</sequence>
<evidence type="ECO:0000256" key="1">
    <source>
        <dbReference type="ARBA" id="ARBA00008535"/>
    </source>
</evidence>
<dbReference type="Pfam" id="PF04548">
    <property type="entry name" value="AIG1"/>
    <property type="match status" value="2"/>
</dbReference>
<keyword evidence="4" id="KW-0175">Coiled coil</keyword>
<dbReference type="PROSITE" id="PS51720">
    <property type="entry name" value="G_AIG1"/>
    <property type="match status" value="2"/>
</dbReference>
<dbReference type="Proteomes" id="UP001374579">
    <property type="component" value="Unassembled WGS sequence"/>
</dbReference>
<dbReference type="Gene3D" id="3.40.50.300">
    <property type="entry name" value="P-loop containing nucleotide triphosphate hydrolases"/>
    <property type="match status" value="2"/>
</dbReference>
<dbReference type="InterPro" id="IPR006703">
    <property type="entry name" value="G_AIG1"/>
</dbReference>
<reference evidence="7 8" key="1">
    <citation type="submission" date="2024-02" db="EMBL/GenBank/DDBJ databases">
        <title>Chromosome-scale genome assembly of the rough periwinkle Littorina saxatilis.</title>
        <authorList>
            <person name="De Jode A."/>
            <person name="Faria R."/>
            <person name="Formenti G."/>
            <person name="Sims Y."/>
            <person name="Smith T.P."/>
            <person name="Tracey A."/>
            <person name="Wood J.M.D."/>
            <person name="Zagrodzka Z.B."/>
            <person name="Johannesson K."/>
            <person name="Butlin R.K."/>
            <person name="Leder E.H."/>
        </authorList>
    </citation>
    <scope>NUCLEOTIDE SEQUENCE [LARGE SCALE GENOMIC DNA]</scope>
    <source>
        <strain evidence="7">Snail1</strain>
        <tissue evidence="7">Muscle</tissue>
    </source>
</reference>
<keyword evidence="2" id="KW-0547">Nucleotide-binding</keyword>
<protein>
    <recommendedName>
        <fullName evidence="6">AIG1-type G domain-containing protein</fullName>
    </recommendedName>
</protein>
<feature type="coiled-coil region" evidence="4">
    <location>
        <begin position="214"/>
        <end position="245"/>
    </location>
</feature>
<evidence type="ECO:0000256" key="5">
    <source>
        <dbReference type="SAM" id="MobiDB-lite"/>
    </source>
</evidence>
<evidence type="ECO:0000313" key="7">
    <source>
        <dbReference type="EMBL" id="KAK7107518.1"/>
    </source>
</evidence>
<keyword evidence="3" id="KW-0342">GTP-binding</keyword>
<dbReference type="InterPro" id="IPR045058">
    <property type="entry name" value="GIMA/IAN/Toc"/>
</dbReference>
<evidence type="ECO:0000256" key="2">
    <source>
        <dbReference type="ARBA" id="ARBA00022741"/>
    </source>
</evidence>
<name>A0AAN9BLP4_9CAEN</name>
<keyword evidence="8" id="KW-1185">Reference proteome</keyword>
<feature type="domain" description="AIG1-type G" evidence="6">
    <location>
        <begin position="72"/>
        <end position="283"/>
    </location>
</feature>
<evidence type="ECO:0000259" key="6">
    <source>
        <dbReference type="PROSITE" id="PS51720"/>
    </source>
</evidence>
<dbReference type="GO" id="GO:0005525">
    <property type="term" value="F:GTP binding"/>
    <property type="evidence" value="ECO:0007669"/>
    <property type="project" value="UniProtKB-KW"/>
</dbReference>
<gene>
    <name evidence="7" type="ORF">V1264_015427</name>
</gene>
<feature type="region of interest" description="Disordered" evidence="5">
    <location>
        <begin position="1"/>
        <end position="70"/>
    </location>
</feature>
<dbReference type="InterPro" id="IPR027417">
    <property type="entry name" value="P-loop_NTPase"/>
</dbReference>
<evidence type="ECO:0000313" key="8">
    <source>
        <dbReference type="Proteomes" id="UP001374579"/>
    </source>
</evidence>
<feature type="region of interest" description="Disordered" evidence="5">
    <location>
        <begin position="492"/>
        <end position="514"/>
    </location>
</feature>